<accession>A0A445FT24</accession>
<dbReference type="Proteomes" id="UP000289340">
    <property type="component" value="Chromosome 18"/>
</dbReference>
<organism evidence="2 3">
    <name type="scientific">Glycine soja</name>
    <name type="common">Wild soybean</name>
    <dbReference type="NCBI Taxonomy" id="3848"/>
    <lineage>
        <taxon>Eukaryota</taxon>
        <taxon>Viridiplantae</taxon>
        <taxon>Streptophyta</taxon>
        <taxon>Embryophyta</taxon>
        <taxon>Tracheophyta</taxon>
        <taxon>Spermatophyta</taxon>
        <taxon>Magnoliopsida</taxon>
        <taxon>eudicotyledons</taxon>
        <taxon>Gunneridae</taxon>
        <taxon>Pentapetalae</taxon>
        <taxon>rosids</taxon>
        <taxon>fabids</taxon>
        <taxon>Fabales</taxon>
        <taxon>Fabaceae</taxon>
        <taxon>Papilionoideae</taxon>
        <taxon>50 kb inversion clade</taxon>
        <taxon>NPAAA clade</taxon>
        <taxon>indigoferoid/millettioid clade</taxon>
        <taxon>Phaseoleae</taxon>
        <taxon>Glycine</taxon>
        <taxon>Glycine subgen. Soja</taxon>
    </lineage>
</organism>
<evidence type="ECO:0000256" key="1">
    <source>
        <dbReference type="SAM" id="MobiDB-lite"/>
    </source>
</evidence>
<evidence type="ECO:0000313" key="2">
    <source>
        <dbReference type="EMBL" id="RZB52057.1"/>
    </source>
</evidence>
<feature type="region of interest" description="Disordered" evidence="1">
    <location>
        <begin position="77"/>
        <end position="116"/>
    </location>
</feature>
<proteinExistence type="predicted"/>
<keyword evidence="3" id="KW-1185">Reference proteome</keyword>
<name>A0A445FT24_GLYSO</name>
<evidence type="ECO:0000313" key="3">
    <source>
        <dbReference type="Proteomes" id="UP000289340"/>
    </source>
</evidence>
<gene>
    <name evidence="2" type="ORF">D0Y65_048468</name>
</gene>
<feature type="compositionally biased region" description="Polar residues" evidence="1">
    <location>
        <begin position="79"/>
        <end position="89"/>
    </location>
</feature>
<sequence>MMQSYPARALDRKLQVDWARDAREGPRVLMSFMVLQNWDDIVDLCAKDRVTGHGVETAMDAEISRETNEVEFMGLGDTATINLEEPSSNTKEKRQGSTSSGTHSHKRKMGEKEGITTSLYKMANSFNRMVEKMDGKVDDEDIQEVLREAALIPNLNR</sequence>
<dbReference type="EMBL" id="QZWG01000018">
    <property type="protein sequence ID" value="RZB52057.1"/>
    <property type="molecule type" value="Genomic_DNA"/>
</dbReference>
<reference evidence="2 3" key="1">
    <citation type="submission" date="2018-09" db="EMBL/GenBank/DDBJ databases">
        <title>A high-quality reference genome of wild soybean provides a powerful tool to mine soybean genomes.</title>
        <authorList>
            <person name="Xie M."/>
            <person name="Chung C.Y.L."/>
            <person name="Li M.-W."/>
            <person name="Wong F.-L."/>
            <person name="Chan T.-F."/>
            <person name="Lam H.-M."/>
        </authorList>
    </citation>
    <scope>NUCLEOTIDE SEQUENCE [LARGE SCALE GENOMIC DNA]</scope>
    <source>
        <strain evidence="3">cv. W05</strain>
        <tissue evidence="2">Hypocotyl of etiolated seedlings</tissue>
    </source>
</reference>
<comment type="caution">
    <text evidence="2">The sequence shown here is derived from an EMBL/GenBank/DDBJ whole genome shotgun (WGS) entry which is preliminary data.</text>
</comment>
<protein>
    <submittedName>
        <fullName evidence="2">Uncharacterized protein</fullName>
    </submittedName>
</protein>
<dbReference type="AlphaFoldDB" id="A0A445FT24"/>